<keyword evidence="6" id="KW-1185">Reference proteome</keyword>
<dbReference type="PANTHER" id="PTHR22847:SF637">
    <property type="entry name" value="WD REPEAT DOMAIN 5B"/>
    <property type="match status" value="1"/>
</dbReference>
<dbReference type="RefSeq" id="XP_005834271.1">
    <property type="nucleotide sequence ID" value="XM_005834214.1"/>
</dbReference>
<dbReference type="SMART" id="SM00320">
    <property type="entry name" value="WD40"/>
    <property type="match status" value="4"/>
</dbReference>
<feature type="non-terminal residue" evidence="4">
    <location>
        <position position="1"/>
    </location>
</feature>
<evidence type="ECO:0000313" key="5">
    <source>
        <dbReference type="EnsemblProtists" id="EKX47291"/>
    </source>
</evidence>
<feature type="non-terminal residue" evidence="4">
    <location>
        <position position="183"/>
    </location>
</feature>
<accession>L1JFN3</accession>
<reference evidence="5" key="3">
    <citation type="submission" date="2016-03" db="UniProtKB">
        <authorList>
            <consortium name="EnsemblProtists"/>
        </authorList>
    </citation>
    <scope>IDENTIFICATION</scope>
</reference>
<dbReference type="Pfam" id="PF00400">
    <property type="entry name" value="WD40"/>
    <property type="match status" value="4"/>
</dbReference>
<gene>
    <name evidence="4" type="ORF">GUITHDRAFT_54150</name>
</gene>
<reference evidence="6" key="2">
    <citation type="submission" date="2012-11" db="EMBL/GenBank/DDBJ databases">
        <authorList>
            <person name="Kuo A."/>
            <person name="Curtis B.A."/>
            <person name="Tanifuji G."/>
            <person name="Burki F."/>
            <person name="Gruber A."/>
            <person name="Irimia M."/>
            <person name="Maruyama S."/>
            <person name="Arias M.C."/>
            <person name="Ball S.G."/>
            <person name="Gile G.H."/>
            <person name="Hirakawa Y."/>
            <person name="Hopkins J.F."/>
            <person name="Rensing S.A."/>
            <person name="Schmutz J."/>
            <person name="Symeonidi A."/>
            <person name="Elias M."/>
            <person name="Eveleigh R.J."/>
            <person name="Herman E.K."/>
            <person name="Klute M.J."/>
            <person name="Nakayama T."/>
            <person name="Obornik M."/>
            <person name="Reyes-Prieto A."/>
            <person name="Armbrust E.V."/>
            <person name="Aves S.J."/>
            <person name="Beiko R.G."/>
            <person name="Coutinho P."/>
            <person name="Dacks J.B."/>
            <person name="Durnford D.G."/>
            <person name="Fast N.M."/>
            <person name="Green B.R."/>
            <person name="Grisdale C."/>
            <person name="Hempe F."/>
            <person name="Henrissat B."/>
            <person name="Hoppner M.P."/>
            <person name="Ishida K.-I."/>
            <person name="Kim E."/>
            <person name="Koreny L."/>
            <person name="Kroth P.G."/>
            <person name="Liu Y."/>
            <person name="Malik S.-B."/>
            <person name="Maier U.G."/>
            <person name="McRose D."/>
            <person name="Mock T."/>
            <person name="Neilson J.A."/>
            <person name="Onodera N.T."/>
            <person name="Poole A.M."/>
            <person name="Pritham E.J."/>
            <person name="Richards T.A."/>
            <person name="Rocap G."/>
            <person name="Roy S.W."/>
            <person name="Sarai C."/>
            <person name="Schaack S."/>
            <person name="Shirato S."/>
            <person name="Slamovits C.H."/>
            <person name="Spencer D.F."/>
            <person name="Suzuki S."/>
            <person name="Worden A.Z."/>
            <person name="Zauner S."/>
            <person name="Barry K."/>
            <person name="Bell C."/>
            <person name="Bharti A.K."/>
            <person name="Crow J.A."/>
            <person name="Grimwood J."/>
            <person name="Kramer R."/>
            <person name="Lindquist E."/>
            <person name="Lucas S."/>
            <person name="Salamov A."/>
            <person name="McFadden G.I."/>
            <person name="Lane C.E."/>
            <person name="Keeling P.J."/>
            <person name="Gray M.W."/>
            <person name="Grigoriev I.V."/>
            <person name="Archibald J.M."/>
        </authorList>
    </citation>
    <scope>NUCLEOTIDE SEQUENCE</scope>
    <source>
        <strain evidence="6">CCMP2712</strain>
    </source>
</reference>
<sequence>IVTGSDDHDLRVWNVMEADASSVRLHAHKGKVLCCCIVGKFIASGSEDSLVILWNMSSGKVKGKLRQHQQPVTCLATDKKQLVFSGSVDMQICVWCTSTLSNIAVLRDHRLAVFCLSFIAPLQLLVSGGKECEVRVWKMKDKNKSTILLRGHSASVTCLDTTDSLIASGSDDRSVRLWDAFSG</sequence>
<dbReference type="SUPFAM" id="SSF50978">
    <property type="entry name" value="WD40 repeat-like"/>
    <property type="match status" value="1"/>
</dbReference>
<evidence type="ECO:0000256" key="1">
    <source>
        <dbReference type="ARBA" id="ARBA00022574"/>
    </source>
</evidence>
<evidence type="ECO:0000256" key="2">
    <source>
        <dbReference type="ARBA" id="ARBA00022737"/>
    </source>
</evidence>
<reference evidence="4 6" key="1">
    <citation type="journal article" date="2012" name="Nature">
        <title>Algal genomes reveal evolutionary mosaicism and the fate of nucleomorphs.</title>
        <authorList>
            <consortium name="DOE Joint Genome Institute"/>
            <person name="Curtis B.A."/>
            <person name="Tanifuji G."/>
            <person name="Burki F."/>
            <person name="Gruber A."/>
            <person name="Irimia M."/>
            <person name="Maruyama S."/>
            <person name="Arias M.C."/>
            <person name="Ball S.G."/>
            <person name="Gile G.H."/>
            <person name="Hirakawa Y."/>
            <person name="Hopkins J.F."/>
            <person name="Kuo A."/>
            <person name="Rensing S.A."/>
            <person name="Schmutz J."/>
            <person name="Symeonidi A."/>
            <person name="Elias M."/>
            <person name="Eveleigh R.J."/>
            <person name="Herman E.K."/>
            <person name="Klute M.J."/>
            <person name="Nakayama T."/>
            <person name="Obornik M."/>
            <person name="Reyes-Prieto A."/>
            <person name="Armbrust E.V."/>
            <person name="Aves S.J."/>
            <person name="Beiko R.G."/>
            <person name="Coutinho P."/>
            <person name="Dacks J.B."/>
            <person name="Durnford D.G."/>
            <person name="Fast N.M."/>
            <person name="Green B.R."/>
            <person name="Grisdale C.J."/>
            <person name="Hempel F."/>
            <person name="Henrissat B."/>
            <person name="Hoppner M.P."/>
            <person name="Ishida K."/>
            <person name="Kim E."/>
            <person name="Koreny L."/>
            <person name="Kroth P.G."/>
            <person name="Liu Y."/>
            <person name="Malik S.B."/>
            <person name="Maier U.G."/>
            <person name="McRose D."/>
            <person name="Mock T."/>
            <person name="Neilson J.A."/>
            <person name="Onodera N.T."/>
            <person name="Poole A.M."/>
            <person name="Pritham E.J."/>
            <person name="Richards T.A."/>
            <person name="Rocap G."/>
            <person name="Roy S.W."/>
            <person name="Sarai C."/>
            <person name="Schaack S."/>
            <person name="Shirato S."/>
            <person name="Slamovits C.H."/>
            <person name="Spencer D.F."/>
            <person name="Suzuki S."/>
            <person name="Worden A.Z."/>
            <person name="Zauner S."/>
            <person name="Barry K."/>
            <person name="Bell C."/>
            <person name="Bharti A.K."/>
            <person name="Crow J.A."/>
            <person name="Grimwood J."/>
            <person name="Kramer R."/>
            <person name="Lindquist E."/>
            <person name="Lucas S."/>
            <person name="Salamov A."/>
            <person name="McFadden G.I."/>
            <person name="Lane C.E."/>
            <person name="Keeling P.J."/>
            <person name="Gray M.W."/>
            <person name="Grigoriev I.V."/>
            <person name="Archibald J.M."/>
        </authorList>
    </citation>
    <scope>NUCLEOTIDE SEQUENCE</scope>
    <source>
        <strain evidence="4 6">CCMP2712</strain>
    </source>
</reference>
<dbReference type="OrthoDB" id="19711at2759"/>
<dbReference type="GeneID" id="17304057"/>
<dbReference type="eggNOG" id="KOG0274">
    <property type="taxonomic scope" value="Eukaryota"/>
</dbReference>
<dbReference type="InterPro" id="IPR001680">
    <property type="entry name" value="WD40_rpt"/>
</dbReference>
<dbReference type="InterPro" id="IPR020472">
    <property type="entry name" value="WD40_PAC1"/>
</dbReference>
<dbReference type="STRING" id="905079.L1JFN3"/>
<dbReference type="PANTHER" id="PTHR22847">
    <property type="entry name" value="WD40 REPEAT PROTEIN"/>
    <property type="match status" value="1"/>
</dbReference>
<evidence type="ECO:0000256" key="3">
    <source>
        <dbReference type="PROSITE-ProRule" id="PRU00221"/>
    </source>
</evidence>
<dbReference type="EMBL" id="JH992990">
    <property type="protein sequence ID" value="EKX47291.1"/>
    <property type="molecule type" value="Genomic_DNA"/>
</dbReference>
<feature type="repeat" description="WD" evidence="3">
    <location>
        <begin position="1"/>
        <end position="23"/>
    </location>
</feature>
<dbReference type="InterPro" id="IPR036322">
    <property type="entry name" value="WD40_repeat_dom_sf"/>
</dbReference>
<dbReference type="HOGENOM" id="CLU_000288_57_18_1"/>
<dbReference type="PROSITE" id="PS00678">
    <property type="entry name" value="WD_REPEATS_1"/>
    <property type="match status" value="3"/>
</dbReference>
<keyword evidence="1 3" id="KW-0853">WD repeat</keyword>
<dbReference type="PaxDb" id="55529-EKX47291"/>
<organism evidence="4">
    <name type="scientific">Guillardia theta (strain CCMP2712)</name>
    <name type="common">Cryptophyte</name>
    <dbReference type="NCBI Taxonomy" id="905079"/>
    <lineage>
        <taxon>Eukaryota</taxon>
        <taxon>Cryptophyceae</taxon>
        <taxon>Pyrenomonadales</taxon>
        <taxon>Geminigeraceae</taxon>
        <taxon>Guillardia</taxon>
    </lineage>
</organism>
<keyword evidence="2" id="KW-0677">Repeat</keyword>
<proteinExistence type="predicted"/>
<dbReference type="PRINTS" id="PR00320">
    <property type="entry name" value="GPROTEINBRPT"/>
</dbReference>
<dbReference type="InterPro" id="IPR019775">
    <property type="entry name" value="WD40_repeat_CS"/>
</dbReference>
<dbReference type="EnsemblProtists" id="EKX47291">
    <property type="protein sequence ID" value="EKX47291"/>
    <property type="gene ID" value="GUITHDRAFT_54150"/>
</dbReference>
<dbReference type="AlphaFoldDB" id="L1JFN3"/>
<evidence type="ECO:0000313" key="4">
    <source>
        <dbReference type="EMBL" id="EKX47291.1"/>
    </source>
</evidence>
<protein>
    <submittedName>
        <fullName evidence="4 5">Uncharacterized protein</fullName>
    </submittedName>
</protein>
<dbReference type="PROSITE" id="PS50294">
    <property type="entry name" value="WD_REPEATS_REGION"/>
    <property type="match status" value="2"/>
</dbReference>
<dbReference type="Proteomes" id="UP000011087">
    <property type="component" value="Unassembled WGS sequence"/>
</dbReference>
<feature type="repeat" description="WD" evidence="3">
    <location>
        <begin position="149"/>
        <end position="183"/>
    </location>
</feature>
<feature type="repeat" description="WD" evidence="3">
    <location>
        <begin position="106"/>
        <end position="147"/>
    </location>
</feature>
<feature type="repeat" description="WD" evidence="3">
    <location>
        <begin position="39"/>
        <end position="64"/>
    </location>
</feature>
<dbReference type="InterPro" id="IPR015943">
    <property type="entry name" value="WD40/YVTN_repeat-like_dom_sf"/>
</dbReference>
<dbReference type="GO" id="GO:1990234">
    <property type="term" value="C:transferase complex"/>
    <property type="evidence" value="ECO:0007669"/>
    <property type="project" value="UniProtKB-ARBA"/>
</dbReference>
<dbReference type="PROSITE" id="PS50082">
    <property type="entry name" value="WD_REPEATS_2"/>
    <property type="match status" value="4"/>
</dbReference>
<dbReference type="KEGG" id="gtt:GUITHDRAFT_54150"/>
<name>L1JFN3_GUITC</name>
<dbReference type="Gene3D" id="2.130.10.10">
    <property type="entry name" value="YVTN repeat-like/Quinoprotein amine dehydrogenase"/>
    <property type="match status" value="1"/>
</dbReference>
<evidence type="ECO:0000313" key="6">
    <source>
        <dbReference type="Proteomes" id="UP000011087"/>
    </source>
</evidence>